<comment type="cofactor">
    <cofactor evidence="1">
        <name>Fe(2+)</name>
        <dbReference type="ChEBI" id="CHEBI:29033"/>
    </cofactor>
</comment>
<dbReference type="GO" id="GO:0051213">
    <property type="term" value="F:dioxygenase activity"/>
    <property type="evidence" value="ECO:0007669"/>
    <property type="project" value="UniProtKB-KW"/>
</dbReference>
<sequence>MSAPGLTLPDRAAFQANGYARISGPAIADLKAQLETAMLGAARLAAKRLLPEDLYRGAPDTDCLETLIAWLHRVESGNAVTRALYEVFPTLPAVIASIDHPALRAACDWAGLEAPSAGTLPLVRLDRPGDTRFATPAHQDYWYSMLSPNAVTLWLPLCTINDDIGPLLAVPGSHAGGLKPFRPHETGHEWYEAADAVPDGDFVPLPMARDEILIFNQALLHKSGANRSDRVRISVQFRFNDLATAERLTATYTPSLSRYVLDRQAEHLDDRKDTRNTAA</sequence>
<name>A0ABU7LZS3_9PROT</name>
<dbReference type="PANTHER" id="PTHR20883">
    <property type="entry name" value="PHYTANOYL-COA DIOXYGENASE DOMAIN CONTAINING 1"/>
    <property type="match status" value="1"/>
</dbReference>
<proteinExistence type="predicted"/>
<gene>
    <name evidence="2" type="ORF">V0U35_10135</name>
</gene>
<keyword evidence="2" id="KW-0560">Oxidoreductase</keyword>
<dbReference type="EMBL" id="JAZDRO010000004">
    <property type="protein sequence ID" value="MEE2567039.1"/>
    <property type="molecule type" value="Genomic_DNA"/>
</dbReference>
<evidence type="ECO:0000313" key="3">
    <source>
        <dbReference type="Proteomes" id="UP001310692"/>
    </source>
</evidence>
<keyword evidence="3" id="KW-1185">Reference proteome</keyword>
<dbReference type="RefSeq" id="WP_330196598.1">
    <property type="nucleotide sequence ID" value="NZ_JAZDRO010000004.1"/>
</dbReference>
<dbReference type="Gene3D" id="2.60.120.620">
    <property type="entry name" value="q2cbj1_9rhob like domain"/>
    <property type="match status" value="1"/>
</dbReference>
<dbReference type="Pfam" id="PF05721">
    <property type="entry name" value="PhyH"/>
    <property type="match status" value="1"/>
</dbReference>
<accession>A0ABU7LZS3</accession>
<comment type="caution">
    <text evidence="2">The sequence shown here is derived from an EMBL/GenBank/DDBJ whole genome shotgun (WGS) entry which is preliminary data.</text>
</comment>
<dbReference type="Proteomes" id="UP001310692">
    <property type="component" value="Unassembled WGS sequence"/>
</dbReference>
<keyword evidence="2" id="KW-0223">Dioxygenase</keyword>
<evidence type="ECO:0000313" key="2">
    <source>
        <dbReference type="EMBL" id="MEE2567039.1"/>
    </source>
</evidence>
<dbReference type="PANTHER" id="PTHR20883:SF48">
    <property type="entry name" value="ECTOINE DIOXYGENASE"/>
    <property type="match status" value="1"/>
</dbReference>
<dbReference type="SUPFAM" id="SSF51197">
    <property type="entry name" value="Clavaminate synthase-like"/>
    <property type="match status" value="1"/>
</dbReference>
<protein>
    <submittedName>
        <fullName evidence="2">Phytanoyl-CoA dioxygenase family protein</fullName>
    </submittedName>
</protein>
<dbReference type="InterPro" id="IPR008775">
    <property type="entry name" value="Phytyl_CoA_dOase-like"/>
</dbReference>
<reference evidence="2 3" key="1">
    <citation type="submission" date="2024-01" db="EMBL/GenBank/DDBJ databases">
        <title>Hyphobacterium bacterium isolated from marine sediment.</title>
        <authorList>
            <person name="Zhao S."/>
        </authorList>
    </citation>
    <scope>NUCLEOTIDE SEQUENCE [LARGE SCALE GENOMIC DNA]</scope>
    <source>
        <strain evidence="2 3">Y60-23</strain>
    </source>
</reference>
<organism evidence="2 3">
    <name type="scientific">Hyphobacterium marinum</name>
    <dbReference type="NCBI Taxonomy" id="3116574"/>
    <lineage>
        <taxon>Bacteria</taxon>
        <taxon>Pseudomonadati</taxon>
        <taxon>Pseudomonadota</taxon>
        <taxon>Alphaproteobacteria</taxon>
        <taxon>Maricaulales</taxon>
        <taxon>Maricaulaceae</taxon>
        <taxon>Hyphobacterium</taxon>
    </lineage>
</organism>
<evidence type="ECO:0000256" key="1">
    <source>
        <dbReference type="ARBA" id="ARBA00001954"/>
    </source>
</evidence>